<dbReference type="InterPro" id="IPR014922">
    <property type="entry name" value="YdhG-like"/>
</dbReference>
<organism evidence="2 3">
    <name type="scientific">Arenibacter echinorum</name>
    <dbReference type="NCBI Taxonomy" id="440515"/>
    <lineage>
        <taxon>Bacteria</taxon>
        <taxon>Pseudomonadati</taxon>
        <taxon>Bacteroidota</taxon>
        <taxon>Flavobacteriia</taxon>
        <taxon>Flavobacteriales</taxon>
        <taxon>Flavobacteriaceae</taxon>
        <taxon>Arenibacter</taxon>
    </lineage>
</organism>
<dbReference type="Pfam" id="PF13376">
    <property type="entry name" value="OmdA"/>
    <property type="match status" value="1"/>
</dbReference>
<name>A0A327R096_9FLAO</name>
<dbReference type="Pfam" id="PF08818">
    <property type="entry name" value="DUF1801"/>
    <property type="match status" value="1"/>
</dbReference>
<sequence>MNPKVVDRFLDRAKKWNQEMKLLREICLDCGLTEEFKWMHPCYTFQGKNVVLIHDFKEYCALLFHKGVLLKDSDKILIQQTENVQSARQIRFTGLQEILDLKSTIKAYIFEAIEVEKAGLEVPMKKTSEFKMPDEFKVALDNDPDLKAAFQGLTPGRQRGYLLYFSQAKQSATRANRVEKYTPKILESKGLNDL</sequence>
<dbReference type="Gene3D" id="3.90.1150.200">
    <property type="match status" value="1"/>
</dbReference>
<proteinExistence type="predicted"/>
<dbReference type="PIRSF" id="PIRSF021308">
    <property type="entry name" value="UCP021308"/>
    <property type="match status" value="1"/>
</dbReference>
<reference evidence="2 3" key="1">
    <citation type="submission" date="2018-06" db="EMBL/GenBank/DDBJ databases">
        <title>Genomic Encyclopedia of Archaeal and Bacterial Type Strains, Phase II (KMG-II): from individual species to whole genera.</title>
        <authorList>
            <person name="Goeker M."/>
        </authorList>
    </citation>
    <scope>NUCLEOTIDE SEQUENCE [LARGE SCALE GENOMIC DNA]</scope>
    <source>
        <strain evidence="2 3">DSM 23522</strain>
    </source>
</reference>
<dbReference type="EMBL" id="QLLN01000005">
    <property type="protein sequence ID" value="RAJ10050.1"/>
    <property type="molecule type" value="Genomic_DNA"/>
</dbReference>
<accession>A0A327R096</accession>
<gene>
    <name evidence="2" type="ORF">LV92_02796</name>
</gene>
<dbReference type="OrthoDB" id="214150at2"/>
<dbReference type="SUPFAM" id="SSF159888">
    <property type="entry name" value="YdhG-like"/>
    <property type="match status" value="1"/>
</dbReference>
<evidence type="ECO:0000313" key="3">
    <source>
        <dbReference type="Proteomes" id="UP000249696"/>
    </source>
</evidence>
<dbReference type="InterPro" id="IPR016786">
    <property type="entry name" value="YdeI_bac"/>
</dbReference>
<dbReference type="RefSeq" id="WP_111624244.1">
    <property type="nucleotide sequence ID" value="NZ_QLLN01000005.1"/>
</dbReference>
<feature type="domain" description="YdhG-like" evidence="1">
    <location>
        <begin position="16"/>
        <end position="113"/>
    </location>
</feature>
<keyword evidence="3" id="KW-1185">Reference proteome</keyword>
<evidence type="ECO:0000259" key="1">
    <source>
        <dbReference type="Pfam" id="PF08818"/>
    </source>
</evidence>
<dbReference type="AlphaFoldDB" id="A0A327R096"/>
<comment type="caution">
    <text evidence="2">The sequence shown here is derived from an EMBL/GenBank/DDBJ whole genome shotgun (WGS) entry which is preliminary data.</text>
</comment>
<dbReference type="Proteomes" id="UP000249696">
    <property type="component" value="Unassembled WGS sequence"/>
</dbReference>
<evidence type="ECO:0000313" key="2">
    <source>
        <dbReference type="EMBL" id="RAJ10050.1"/>
    </source>
</evidence>
<protein>
    <submittedName>
        <fullName evidence="2">Uncharacterized protein YdeI (YjbR/CyaY-like superfamily)</fullName>
    </submittedName>
</protein>